<dbReference type="Proteomes" id="UP000284842">
    <property type="component" value="Unassembled WGS sequence"/>
</dbReference>
<dbReference type="EMBL" id="NHTK01001259">
    <property type="protein sequence ID" value="PPR01299.1"/>
    <property type="molecule type" value="Genomic_DNA"/>
</dbReference>
<sequence length="295" mass="33644">MADYISYRVTGPVSIQRLDDEYKLSGWRAQTILLLGPTGTGKSRSVTMANHTYDRNALPSDKVGIEYILYFHRINDKRVSGTQRKTLELVKALLGSPRQYTTMGAITTMWDTLWLPEQINAAEERYAELIREYIGVNILGYSHLTLQESALHIINKLLENRNPLHGFQDPPLFRNMMSPGPDMLSTFRKTQVALPLYNLLLQRIEEVQQQLHNIDDDIKNEQAAAGTGSNEELLQVLSKNKADAEAMLAELERERMEFGEPPQPVVPSVGLITHRFTHYFKNRVSQYMAKDVDNP</sequence>
<feature type="coiled-coil region" evidence="1">
    <location>
        <begin position="197"/>
        <end position="254"/>
    </location>
</feature>
<proteinExistence type="predicted"/>
<dbReference type="InterPro" id="IPR027417">
    <property type="entry name" value="P-loop_NTPase"/>
</dbReference>
<dbReference type="Gene3D" id="3.40.50.300">
    <property type="entry name" value="P-loop containing nucleotide triphosphate hydrolases"/>
    <property type="match status" value="1"/>
</dbReference>
<evidence type="ECO:0000313" key="3">
    <source>
        <dbReference type="Proteomes" id="UP000284842"/>
    </source>
</evidence>
<evidence type="ECO:0000256" key="1">
    <source>
        <dbReference type="SAM" id="Coils"/>
    </source>
</evidence>
<evidence type="ECO:0000313" key="2">
    <source>
        <dbReference type="EMBL" id="PPR01299.1"/>
    </source>
</evidence>
<reference evidence="2 3" key="1">
    <citation type="journal article" date="2018" name="Evol. Lett.">
        <title>Horizontal gene cluster transfer increased hallucinogenic mushroom diversity.</title>
        <authorList>
            <person name="Reynolds H.T."/>
            <person name="Vijayakumar V."/>
            <person name="Gluck-Thaler E."/>
            <person name="Korotkin H.B."/>
            <person name="Matheny P.B."/>
            <person name="Slot J.C."/>
        </authorList>
    </citation>
    <scope>NUCLEOTIDE SEQUENCE [LARGE SCALE GENOMIC DNA]</scope>
    <source>
        <strain evidence="2 3">2629</strain>
    </source>
</reference>
<organism evidence="2 3">
    <name type="scientific">Panaeolus cyanescens</name>
    <dbReference type="NCBI Taxonomy" id="181874"/>
    <lineage>
        <taxon>Eukaryota</taxon>
        <taxon>Fungi</taxon>
        <taxon>Dikarya</taxon>
        <taxon>Basidiomycota</taxon>
        <taxon>Agaricomycotina</taxon>
        <taxon>Agaricomycetes</taxon>
        <taxon>Agaricomycetidae</taxon>
        <taxon>Agaricales</taxon>
        <taxon>Agaricineae</taxon>
        <taxon>Galeropsidaceae</taxon>
        <taxon>Panaeolus</taxon>
    </lineage>
</organism>
<dbReference type="AlphaFoldDB" id="A0A409YE53"/>
<keyword evidence="3" id="KW-1185">Reference proteome</keyword>
<dbReference type="InParanoid" id="A0A409YE53"/>
<accession>A0A409YE53</accession>
<keyword evidence="1" id="KW-0175">Coiled coil</keyword>
<gene>
    <name evidence="2" type="ORF">CVT24_006373</name>
</gene>
<comment type="caution">
    <text evidence="2">The sequence shown here is derived from an EMBL/GenBank/DDBJ whole genome shotgun (WGS) entry which is preliminary data.</text>
</comment>
<name>A0A409YE53_9AGAR</name>
<protein>
    <submittedName>
        <fullName evidence="2">Uncharacterized protein</fullName>
    </submittedName>
</protein>
<dbReference type="OrthoDB" id="8954335at2759"/>